<dbReference type="GO" id="GO:0003677">
    <property type="term" value="F:DNA binding"/>
    <property type="evidence" value="ECO:0007669"/>
    <property type="project" value="UniProtKB-UniRule"/>
</dbReference>
<dbReference type="InterPro" id="IPR023772">
    <property type="entry name" value="DNA-bd_HTH_TetR-type_CS"/>
</dbReference>
<dbReference type="EMBL" id="JAJOZR010000015">
    <property type="protein sequence ID" value="MCD7111335.1"/>
    <property type="molecule type" value="Genomic_DNA"/>
</dbReference>
<dbReference type="PROSITE" id="PS01081">
    <property type="entry name" value="HTH_TETR_1"/>
    <property type="match status" value="1"/>
</dbReference>
<dbReference type="Gene3D" id="1.10.357.10">
    <property type="entry name" value="Tetracycline Repressor, domain 2"/>
    <property type="match status" value="1"/>
</dbReference>
<protein>
    <submittedName>
        <fullName evidence="4">TetR/AcrR family transcriptional regulator</fullName>
    </submittedName>
</protein>
<feature type="domain" description="HTH tetR-type" evidence="3">
    <location>
        <begin position="54"/>
        <end position="114"/>
    </location>
</feature>
<proteinExistence type="predicted"/>
<dbReference type="Pfam" id="PF00440">
    <property type="entry name" value="TetR_N"/>
    <property type="match status" value="1"/>
</dbReference>
<sequence length="241" mass="27082">MSASIHFAIARLFRIIRTWCKINIALSVIKQEVEVKNSEHDSKASVGLRERKRRETKKRITEKGIDLFLQKGFDNTTLDEIAVAAGISRRTFFYYFTSKDEILLSLQSGIGEMLADAVRTSPASSSPIEVVRDAVVSVCKTIPTNDMIEMDRLMRTSPGVQARKQVSYVQQESAIHEALSARWPEPERSTALRVVAMISVGAMRIAAEIFNQEKGARPMDEVFEEAFDSAVREVRSGDRRA</sequence>
<evidence type="ECO:0000259" key="3">
    <source>
        <dbReference type="PROSITE" id="PS50977"/>
    </source>
</evidence>
<dbReference type="AlphaFoldDB" id="A0A9X1NVW3"/>
<dbReference type="RefSeq" id="WP_231816420.1">
    <property type="nucleotide sequence ID" value="NZ_JAJOZR010000015.1"/>
</dbReference>
<keyword evidence="5" id="KW-1185">Reference proteome</keyword>
<dbReference type="InterPro" id="IPR001647">
    <property type="entry name" value="HTH_TetR"/>
</dbReference>
<dbReference type="PRINTS" id="PR00455">
    <property type="entry name" value="HTHTETR"/>
</dbReference>
<organism evidence="4 5">
    <name type="scientific">Rhizobium quercicola</name>
    <dbReference type="NCBI Taxonomy" id="2901226"/>
    <lineage>
        <taxon>Bacteria</taxon>
        <taxon>Pseudomonadati</taxon>
        <taxon>Pseudomonadota</taxon>
        <taxon>Alphaproteobacteria</taxon>
        <taxon>Hyphomicrobiales</taxon>
        <taxon>Rhizobiaceae</taxon>
        <taxon>Rhizobium/Agrobacterium group</taxon>
        <taxon>Rhizobium</taxon>
    </lineage>
</organism>
<dbReference type="PROSITE" id="PS50977">
    <property type="entry name" value="HTH_TETR_2"/>
    <property type="match status" value="1"/>
</dbReference>
<dbReference type="Proteomes" id="UP001139089">
    <property type="component" value="Unassembled WGS sequence"/>
</dbReference>
<dbReference type="SUPFAM" id="SSF46689">
    <property type="entry name" value="Homeodomain-like"/>
    <property type="match status" value="1"/>
</dbReference>
<dbReference type="InterPro" id="IPR050624">
    <property type="entry name" value="HTH-type_Tx_Regulator"/>
</dbReference>
<dbReference type="PANTHER" id="PTHR43479">
    <property type="entry name" value="ACREF/ENVCD OPERON REPRESSOR-RELATED"/>
    <property type="match status" value="1"/>
</dbReference>
<reference evidence="4" key="1">
    <citation type="submission" date="2021-12" db="EMBL/GenBank/DDBJ databases">
        <authorList>
            <person name="Li Y."/>
        </authorList>
    </citation>
    <scope>NUCLEOTIDE SEQUENCE</scope>
    <source>
        <strain evidence="4">DKSPLA3</strain>
    </source>
</reference>
<evidence type="ECO:0000313" key="4">
    <source>
        <dbReference type="EMBL" id="MCD7111335.1"/>
    </source>
</evidence>
<evidence type="ECO:0000256" key="1">
    <source>
        <dbReference type="ARBA" id="ARBA00023125"/>
    </source>
</evidence>
<dbReference type="InterPro" id="IPR041347">
    <property type="entry name" value="MftR_C"/>
</dbReference>
<dbReference type="PANTHER" id="PTHR43479:SF11">
    <property type="entry name" value="ACREF_ENVCD OPERON REPRESSOR-RELATED"/>
    <property type="match status" value="1"/>
</dbReference>
<name>A0A9X1NVW3_9HYPH</name>
<evidence type="ECO:0000313" key="5">
    <source>
        <dbReference type="Proteomes" id="UP001139089"/>
    </source>
</evidence>
<gene>
    <name evidence="4" type="ORF">LRX75_20050</name>
</gene>
<dbReference type="Pfam" id="PF17754">
    <property type="entry name" value="TetR_C_14"/>
    <property type="match status" value="1"/>
</dbReference>
<dbReference type="InterPro" id="IPR009057">
    <property type="entry name" value="Homeodomain-like_sf"/>
</dbReference>
<accession>A0A9X1NVW3</accession>
<evidence type="ECO:0000256" key="2">
    <source>
        <dbReference type="PROSITE-ProRule" id="PRU00335"/>
    </source>
</evidence>
<comment type="caution">
    <text evidence="4">The sequence shown here is derived from an EMBL/GenBank/DDBJ whole genome shotgun (WGS) entry which is preliminary data.</text>
</comment>
<keyword evidence="1 2" id="KW-0238">DNA-binding</keyword>
<feature type="DNA-binding region" description="H-T-H motif" evidence="2">
    <location>
        <begin position="77"/>
        <end position="96"/>
    </location>
</feature>